<organism evidence="2 3">
    <name type="scientific">Coemansia guatemalensis</name>
    <dbReference type="NCBI Taxonomy" id="2761395"/>
    <lineage>
        <taxon>Eukaryota</taxon>
        <taxon>Fungi</taxon>
        <taxon>Fungi incertae sedis</taxon>
        <taxon>Zoopagomycota</taxon>
        <taxon>Kickxellomycotina</taxon>
        <taxon>Kickxellomycetes</taxon>
        <taxon>Kickxellales</taxon>
        <taxon>Kickxellaceae</taxon>
        <taxon>Coemansia</taxon>
    </lineage>
</organism>
<feature type="region of interest" description="Disordered" evidence="1">
    <location>
        <begin position="1"/>
        <end position="51"/>
    </location>
</feature>
<dbReference type="EMBL" id="JANBUO010002472">
    <property type="protein sequence ID" value="KAJ2794618.1"/>
    <property type="molecule type" value="Genomic_DNA"/>
</dbReference>
<sequence>MPSPASSEVRVPHYNNNLESDEQRLLPDTQSSNSPDPVETEISPATANGPSICEGNRAIRNDAQDAVPNAGSKNITISTLSMAYGKPNNSADHTPVPIPMDDTSNIVRLICVPSLEVIEEEQVEVVESPEPYAPLHNPRFDSGNYQLSEMIYKDEPLVAIVYGDALLRTRRCSPASLENGQLTEGYPNDIDELVKNDQQALISTKTQPLNVSKSDSHKLAISTKIREPHGLLQYQHSSRKNKKLRLHKPFRSIYTKKAL</sequence>
<gene>
    <name evidence="2" type="ORF">H4R20_006164</name>
</gene>
<comment type="caution">
    <text evidence="2">The sequence shown here is derived from an EMBL/GenBank/DDBJ whole genome shotgun (WGS) entry which is preliminary data.</text>
</comment>
<proteinExistence type="predicted"/>
<protein>
    <submittedName>
        <fullName evidence="2">Uncharacterized protein</fullName>
    </submittedName>
</protein>
<dbReference type="AlphaFoldDB" id="A0A9W8LNY7"/>
<dbReference type="Proteomes" id="UP001140094">
    <property type="component" value="Unassembled WGS sequence"/>
</dbReference>
<accession>A0A9W8LNY7</accession>
<evidence type="ECO:0000313" key="3">
    <source>
        <dbReference type="Proteomes" id="UP001140094"/>
    </source>
</evidence>
<evidence type="ECO:0000313" key="2">
    <source>
        <dbReference type="EMBL" id="KAJ2794618.1"/>
    </source>
</evidence>
<name>A0A9W8LNY7_9FUNG</name>
<reference evidence="2" key="1">
    <citation type="submission" date="2022-07" db="EMBL/GenBank/DDBJ databases">
        <title>Phylogenomic reconstructions and comparative analyses of Kickxellomycotina fungi.</title>
        <authorList>
            <person name="Reynolds N.K."/>
            <person name="Stajich J.E."/>
            <person name="Barry K."/>
            <person name="Grigoriev I.V."/>
            <person name="Crous P."/>
            <person name="Smith M.E."/>
        </authorList>
    </citation>
    <scope>NUCLEOTIDE SEQUENCE</scope>
    <source>
        <strain evidence="2">NRRL 1565</strain>
    </source>
</reference>
<keyword evidence="3" id="KW-1185">Reference proteome</keyword>
<evidence type="ECO:0000256" key="1">
    <source>
        <dbReference type="SAM" id="MobiDB-lite"/>
    </source>
</evidence>